<feature type="chain" id="PRO_5022147574" description="Lactonase, 7-bladed beta-propeller" evidence="1">
    <location>
        <begin position="38"/>
        <end position="471"/>
    </location>
</feature>
<organism evidence="2 3">
    <name type="scientific">Stratiformator vulcanicus</name>
    <dbReference type="NCBI Taxonomy" id="2527980"/>
    <lineage>
        <taxon>Bacteria</taxon>
        <taxon>Pseudomonadati</taxon>
        <taxon>Planctomycetota</taxon>
        <taxon>Planctomycetia</taxon>
        <taxon>Planctomycetales</taxon>
        <taxon>Planctomycetaceae</taxon>
        <taxon>Stratiformator</taxon>
    </lineage>
</organism>
<protein>
    <recommendedName>
        <fullName evidence="4">Lactonase, 7-bladed beta-propeller</fullName>
    </recommendedName>
</protein>
<keyword evidence="1" id="KW-0732">Signal</keyword>
<proteinExistence type="predicted"/>
<dbReference type="RefSeq" id="WP_145363071.1">
    <property type="nucleotide sequence ID" value="NZ_CP036268.1"/>
</dbReference>
<dbReference type="InterPro" id="IPR015943">
    <property type="entry name" value="WD40/YVTN_repeat-like_dom_sf"/>
</dbReference>
<evidence type="ECO:0008006" key="4">
    <source>
        <dbReference type="Google" id="ProtNLM"/>
    </source>
</evidence>
<accession>A0A517QZD8</accession>
<dbReference type="InterPro" id="IPR011045">
    <property type="entry name" value="N2O_reductase_N"/>
</dbReference>
<dbReference type="KEGG" id="svp:Pan189_12740"/>
<keyword evidence="3" id="KW-1185">Reference proteome</keyword>
<gene>
    <name evidence="2" type="ORF">Pan189_12740</name>
</gene>
<dbReference type="Gene3D" id="2.130.10.10">
    <property type="entry name" value="YVTN repeat-like/Quinoprotein amine dehydrogenase"/>
    <property type="match status" value="1"/>
</dbReference>
<dbReference type="Proteomes" id="UP000317318">
    <property type="component" value="Chromosome"/>
</dbReference>
<dbReference type="EMBL" id="CP036268">
    <property type="protein sequence ID" value="QDT36910.1"/>
    <property type="molecule type" value="Genomic_DNA"/>
</dbReference>
<evidence type="ECO:0000256" key="1">
    <source>
        <dbReference type="SAM" id="SignalP"/>
    </source>
</evidence>
<evidence type="ECO:0000313" key="2">
    <source>
        <dbReference type="EMBL" id="QDT36910.1"/>
    </source>
</evidence>
<dbReference type="SUPFAM" id="SSF50974">
    <property type="entry name" value="Nitrous oxide reductase, N-terminal domain"/>
    <property type="match status" value="1"/>
</dbReference>
<sequence length="471" mass="50691" precursor="true">MRSTFLKSFIPLLDQRMKNIFNLCVLFLLMSGSESYAGDAGPTGTRLFYQDENAAVLRWLDVSGANQPQFGSDSVVTGLPKLDSERQRLVQMQPLGKYLVVGVRDDAEGEHGSGWIAVRTGVNGSQHGNHSHWSYKDKPETASININAAQGNPAHVYRYGNAVYLANDTKNGFTRLDERAIDSGEALKEGFGFQSGGGGHITLSVISDRIGYSTWIDGGGPNKGRVDVVRLKRSGGGEIAYSLHLEHGVLHGATMRYGKAFFAPSSGIYWLKADSTGRQSPESVKIHRIDLGVSSEDESPLRAGSFTGYRNYVLCTVGKGSDASLCLLDARRTPPAMTMLPLNIDEGLSPVGLKVVRTIAGKRLAFVFADKPGDVERDEFLKVIDLDPNGNLRFDEAKVTATLSVGASEVVGHSGHHAITFDADGRFAYFSNPGDGTLSTFSLTDLVVVAETPVEGKPGALIAIGGREVKH</sequence>
<dbReference type="OrthoDB" id="208311at2"/>
<evidence type="ECO:0000313" key="3">
    <source>
        <dbReference type="Proteomes" id="UP000317318"/>
    </source>
</evidence>
<name>A0A517QZD8_9PLAN</name>
<feature type="signal peptide" evidence="1">
    <location>
        <begin position="1"/>
        <end position="37"/>
    </location>
</feature>
<dbReference type="AlphaFoldDB" id="A0A517QZD8"/>
<reference evidence="2 3" key="1">
    <citation type="submission" date="2019-02" db="EMBL/GenBank/DDBJ databases">
        <title>Deep-cultivation of Planctomycetes and their phenomic and genomic characterization uncovers novel biology.</title>
        <authorList>
            <person name="Wiegand S."/>
            <person name="Jogler M."/>
            <person name="Boedeker C."/>
            <person name="Pinto D."/>
            <person name="Vollmers J."/>
            <person name="Rivas-Marin E."/>
            <person name="Kohn T."/>
            <person name="Peeters S.H."/>
            <person name="Heuer A."/>
            <person name="Rast P."/>
            <person name="Oberbeckmann S."/>
            <person name="Bunk B."/>
            <person name="Jeske O."/>
            <person name="Meyerdierks A."/>
            <person name="Storesund J.E."/>
            <person name="Kallscheuer N."/>
            <person name="Luecker S."/>
            <person name="Lage O.M."/>
            <person name="Pohl T."/>
            <person name="Merkel B.J."/>
            <person name="Hornburger P."/>
            <person name="Mueller R.-W."/>
            <person name="Bruemmer F."/>
            <person name="Labrenz M."/>
            <person name="Spormann A.M."/>
            <person name="Op den Camp H."/>
            <person name="Overmann J."/>
            <person name="Amann R."/>
            <person name="Jetten M.S.M."/>
            <person name="Mascher T."/>
            <person name="Medema M.H."/>
            <person name="Devos D.P."/>
            <person name="Kaster A.-K."/>
            <person name="Ovreas L."/>
            <person name="Rohde M."/>
            <person name="Galperin M.Y."/>
            <person name="Jogler C."/>
        </authorList>
    </citation>
    <scope>NUCLEOTIDE SEQUENCE [LARGE SCALE GENOMIC DNA]</scope>
    <source>
        <strain evidence="2 3">Pan189</strain>
    </source>
</reference>